<evidence type="ECO:0000259" key="9">
    <source>
        <dbReference type="Pfam" id="PF04577"/>
    </source>
</evidence>
<dbReference type="GO" id="GO:0016020">
    <property type="term" value="C:membrane"/>
    <property type="evidence" value="ECO:0007669"/>
    <property type="project" value="UniProtKB-SubCell"/>
</dbReference>
<evidence type="ECO:0000256" key="4">
    <source>
        <dbReference type="ARBA" id="ARBA00022692"/>
    </source>
</evidence>
<feature type="transmembrane region" description="Helical" evidence="8">
    <location>
        <begin position="12"/>
        <end position="28"/>
    </location>
</feature>
<organism evidence="10 11">
    <name type="scientific">Paraglomus brasilianum</name>
    <dbReference type="NCBI Taxonomy" id="144538"/>
    <lineage>
        <taxon>Eukaryota</taxon>
        <taxon>Fungi</taxon>
        <taxon>Fungi incertae sedis</taxon>
        <taxon>Mucoromycota</taxon>
        <taxon>Glomeromycotina</taxon>
        <taxon>Glomeromycetes</taxon>
        <taxon>Paraglomerales</taxon>
        <taxon>Paraglomeraceae</taxon>
        <taxon>Paraglomus</taxon>
    </lineage>
</organism>
<dbReference type="InterPro" id="IPR049625">
    <property type="entry name" value="Glyco_transf_61_cat"/>
</dbReference>
<dbReference type="OrthoDB" id="529273at2759"/>
<dbReference type="PANTHER" id="PTHR20961">
    <property type="entry name" value="GLYCOSYLTRANSFERASE"/>
    <property type="match status" value="1"/>
</dbReference>
<evidence type="ECO:0000256" key="5">
    <source>
        <dbReference type="ARBA" id="ARBA00022989"/>
    </source>
</evidence>
<evidence type="ECO:0000256" key="7">
    <source>
        <dbReference type="ARBA" id="ARBA00023180"/>
    </source>
</evidence>
<keyword evidence="2" id="KW-0328">Glycosyltransferase</keyword>
<dbReference type="PANTHER" id="PTHR20961:SF38">
    <property type="entry name" value="PROTEIN O-LINKED-MANNOSE BETA-1,4-N-ACETYLGLUCOSAMINYLTRANSFERASE 2"/>
    <property type="match status" value="1"/>
</dbReference>
<accession>A0A9N9CL48</accession>
<dbReference type="Pfam" id="PF04577">
    <property type="entry name" value="Glyco_transf_61"/>
    <property type="match status" value="1"/>
</dbReference>
<comment type="caution">
    <text evidence="10">The sequence shown here is derived from an EMBL/GenBank/DDBJ whole genome shotgun (WGS) entry which is preliminary data.</text>
</comment>
<gene>
    <name evidence="10" type="ORF">PBRASI_LOCUS7892</name>
</gene>
<comment type="subcellular location">
    <subcellularLocation>
        <location evidence="1">Membrane</location>
        <topology evidence="1">Single-pass membrane protein</topology>
    </subcellularLocation>
</comment>
<dbReference type="Proteomes" id="UP000789739">
    <property type="component" value="Unassembled WGS sequence"/>
</dbReference>
<keyword evidence="7" id="KW-0325">Glycoprotein</keyword>
<evidence type="ECO:0000256" key="2">
    <source>
        <dbReference type="ARBA" id="ARBA00022676"/>
    </source>
</evidence>
<dbReference type="EMBL" id="CAJVPI010001302">
    <property type="protein sequence ID" value="CAG8605764.1"/>
    <property type="molecule type" value="Genomic_DNA"/>
</dbReference>
<evidence type="ECO:0000256" key="6">
    <source>
        <dbReference type="ARBA" id="ARBA00023136"/>
    </source>
</evidence>
<reference evidence="10" key="1">
    <citation type="submission" date="2021-06" db="EMBL/GenBank/DDBJ databases">
        <authorList>
            <person name="Kallberg Y."/>
            <person name="Tangrot J."/>
            <person name="Rosling A."/>
        </authorList>
    </citation>
    <scope>NUCLEOTIDE SEQUENCE</scope>
    <source>
        <strain evidence="10">BR232B</strain>
    </source>
</reference>
<keyword evidence="6 8" id="KW-0472">Membrane</keyword>
<dbReference type="AlphaFoldDB" id="A0A9N9CL48"/>
<evidence type="ECO:0000313" key="10">
    <source>
        <dbReference type="EMBL" id="CAG8605764.1"/>
    </source>
</evidence>
<protein>
    <submittedName>
        <fullName evidence="10">1672_t:CDS:1</fullName>
    </submittedName>
</protein>
<evidence type="ECO:0000256" key="1">
    <source>
        <dbReference type="ARBA" id="ARBA00004167"/>
    </source>
</evidence>
<feature type="domain" description="Glycosyltransferase 61 catalytic" evidence="9">
    <location>
        <begin position="130"/>
        <end position="355"/>
    </location>
</feature>
<name>A0A9N9CL48_9GLOM</name>
<evidence type="ECO:0000256" key="8">
    <source>
        <dbReference type="SAM" id="Phobius"/>
    </source>
</evidence>
<evidence type="ECO:0000313" key="11">
    <source>
        <dbReference type="Proteomes" id="UP000789739"/>
    </source>
</evidence>
<evidence type="ECO:0000256" key="3">
    <source>
        <dbReference type="ARBA" id="ARBA00022679"/>
    </source>
</evidence>
<keyword evidence="4 8" id="KW-0812">Transmembrane</keyword>
<keyword evidence="5 8" id="KW-1133">Transmembrane helix</keyword>
<keyword evidence="3" id="KW-0808">Transferase</keyword>
<keyword evidence="11" id="KW-1185">Reference proteome</keyword>
<sequence length="518" mass="59398">MINVGRVTQKTLFLLIIVLFLGILLLLFDVSDWTTDDWTTDGHPTLEESKSKCRGEGRAVICEYTNFCVDSKRGAYIVNRNDISKPANVMNADESADGLWKPEVKSSYPWKVQYINETLFVYGLYSPFHFSHWMFNGLLPLYSVMRSYNATRDAWLLRVHMVNHQRHRTFPEDISFLTDGKDIVFNRADILTDMQVVPSTTSICFAKAVVGAGNRCSLNYCENNIPTEHYQQLRKDIFSYYIHNGQWERYIQQNHKDERELACLDTTKIYTPTFSNDTTVIIAILQRYHSRHILNADKLIDALVKQNYIVKFLNFDVGCSLPATAKLLEDVDILITPHGNGLGDGIFMAPKTTVISIDSRFYSEPWFAHIHTAAGRRFYNFQCDSSDCQVADFETAKNQLQVDGVEMSYYELMEYLGPEYPYRLIDKYYLGKGKWGYSGYAKEAMRRVDVEKLVKFVKEIVDEWPMVQKKSFVELCEMGKCCGPDCGVALKRNVFGKGNAWGGVERPIDAEAANWKAG</sequence>
<proteinExistence type="predicted"/>
<dbReference type="InterPro" id="IPR007657">
    <property type="entry name" value="Glycosyltransferase_61"/>
</dbReference>
<dbReference type="GO" id="GO:0016757">
    <property type="term" value="F:glycosyltransferase activity"/>
    <property type="evidence" value="ECO:0007669"/>
    <property type="project" value="UniProtKB-KW"/>
</dbReference>